<dbReference type="OrthoDB" id="2688041at2759"/>
<dbReference type="Proteomes" id="UP000559256">
    <property type="component" value="Unassembled WGS sequence"/>
</dbReference>
<feature type="compositionally biased region" description="Basic and acidic residues" evidence="1">
    <location>
        <begin position="706"/>
        <end position="715"/>
    </location>
</feature>
<keyword evidence="3" id="KW-1185">Reference proteome</keyword>
<proteinExistence type="predicted"/>
<dbReference type="AlphaFoldDB" id="A0A8H5D0G6"/>
<feature type="region of interest" description="Disordered" evidence="1">
    <location>
        <begin position="1"/>
        <end position="43"/>
    </location>
</feature>
<feature type="region of interest" description="Disordered" evidence="1">
    <location>
        <begin position="772"/>
        <end position="808"/>
    </location>
</feature>
<accession>A0A8H5D0G6</accession>
<sequence length="973" mass="108418">MTKLHSVPLTFRPPSAMTDDSASDSNSLLPQPPTSRINEPPGFDFPSSLDTAGWTSYIASAQEFQISDTRSTSDPLQYSVQFPTTEPGPPESYLCHNDDTNFLRDFEEGGDKYRSSRLEWLWLCATRVISGLRTDLRLALWRSLVMSRDIWALWRDGDDAALPRPQDCAHLQDRWESPSYTDWKEIAGVMKAERPRPVLFVDLLDLPDGDGYCVDAYRLPMVLWLAMMTCYRKLESTTTSIGSLTFESDFLMPDAVLEWWSMIPLPIKDRCVGFFDSELNPSLSDEMRKWTVWINVHHFLEEAPPPPLLNSLFGPQESSEEFPSRNIACRLSNSTRKIFSSITHKPVKPHVVALWCIQRVVQRCGFPDYGASLSPHDHWKTSVVSNMLKGDAIDLGDNLSPSVLARLDKWLMALPGKGFASDLPVALDTEIRRLIPDSDWIPAAWLPFLAEPRWRETEDAISSVASAPFASTSLSSQSEDAVDGVSWLCAMILFSIARYIGFGPDTARAFARIIEYDFAPVFEKLPTPPMTSTSKGFREALNTSLHTCFKPATAHYYACAYSLLLGVPVVGCNQNFGYLGLPWSGESSRHCSVCVNADAFHRLSRFVDKNSDILAADSGQNSVENPISLARKLIDELNYPTRKELRALNGTLKIISDALSSALDNTEGDDDETIDFDNPDQDSADSLSWYTETEACADSDLDNDETIGKADHSDSSELATGPSSRVVEGGPVSEIENTIRLTEVSVAEMSNVALLTELTQDLIALPDSPSPALSPVELQEPSHSVNPGSEHSSEFITRPLEDPPGNDINSRSFSFVHHNYAHKSKTKPRKTEMVDEIKQRLKSLLEHHGVVVEYVNGEPKLPWKSLPRILQNHNLQFINWPPGVAQPHTRNGIEKVPLKDIVKLYDAINKREGALDICPIMDASGQREINVVLENPSSSRSGQKKRALLSPPDENESEGSRVKRRRMAVGSHE</sequence>
<protein>
    <submittedName>
        <fullName evidence="2">Uncharacterized protein</fullName>
    </submittedName>
</protein>
<reference evidence="2 3" key="1">
    <citation type="journal article" date="2020" name="ISME J.">
        <title>Uncovering the hidden diversity of litter-decomposition mechanisms in mushroom-forming fungi.</title>
        <authorList>
            <person name="Floudas D."/>
            <person name="Bentzer J."/>
            <person name="Ahren D."/>
            <person name="Johansson T."/>
            <person name="Persson P."/>
            <person name="Tunlid A."/>
        </authorList>
    </citation>
    <scope>NUCLEOTIDE SEQUENCE [LARGE SCALE GENOMIC DNA]</scope>
    <source>
        <strain evidence="2 3">CBS 291.85</strain>
    </source>
</reference>
<evidence type="ECO:0000313" key="2">
    <source>
        <dbReference type="EMBL" id="KAF5350754.1"/>
    </source>
</evidence>
<feature type="region of interest" description="Disordered" evidence="1">
    <location>
        <begin position="698"/>
        <end position="731"/>
    </location>
</feature>
<dbReference type="EMBL" id="JAACJM010000073">
    <property type="protein sequence ID" value="KAF5350754.1"/>
    <property type="molecule type" value="Genomic_DNA"/>
</dbReference>
<feature type="compositionally biased region" description="Acidic residues" evidence="1">
    <location>
        <begin position="666"/>
        <end position="683"/>
    </location>
</feature>
<feature type="compositionally biased region" description="Polar residues" evidence="1">
    <location>
        <begin position="18"/>
        <end position="37"/>
    </location>
</feature>
<evidence type="ECO:0000313" key="3">
    <source>
        <dbReference type="Proteomes" id="UP000559256"/>
    </source>
</evidence>
<feature type="region of interest" description="Disordered" evidence="1">
    <location>
        <begin position="665"/>
        <end position="685"/>
    </location>
</feature>
<organism evidence="2 3">
    <name type="scientific">Tetrapyrgos nigripes</name>
    <dbReference type="NCBI Taxonomy" id="182062"/>
    <lineage>
        <taxon>Eukaryota</taxon>
        <taxon>Fungi</taxon>
        <taxon>Dikarya</taxon>
        <taxon>Basidiomycota</taxon>
        <taxon>Agaricomycotina</taxon>
        <taxon>Agaricomycetes</taxon>
        <taxon>Agaricomycetidae</taxon>
        <taxon>Agaricales</taxon>
        <taxon>Marasmiineae</taxon>
        <taxon>Marasmiaceae</taxon>
        <taxon>Tetrapyrgos</taxon>
    </lineage>
</organism>
<feature type="region of interest" description="Disordered" evidence="1">
    <location>
        <begin position="935"/>
        <end position="973"/>
    </location>
</feature>
<comment type="caution">
    <text evidence="2">The sequence shown here is derived from an EMBL/GenBank/DDBJ whole genome shotgun (WGS) entry which is preliminary data.</text>
</comment>
<feature type="compositionally biased region" description="Polar residues" evidence="1">
    <location>
        <begin position="781"/>
        <end position="790"/>
    </location>
</feature>
<gene>
    <name evidence="2" type="ORF">D9758_010340</name>
</gene>
<name>A0A8H5D0G6_9AGAR</name>
<evidence type="ECO:0000256" key="1">
    <source>
        <dbReference type="SAM" id="MobiDB-lite"/>
    </source>
</evidence>